<sequence>MARIKFALPEKFTFSTTLAIRITDINYGGHLGNDALLSLLHEARVQYLQHYGYAELDLAGKSLIMADVAIEYKGEGFRGDVLTIEVTAHDFTKYGFDIVYRVTNQEQLLIALAKTGMLCFDYESRKVVSLPTGVTARLAENQGNE</sequence>
<name>A0A5M6DP50_9BACT</name>
<dbReference type="RefSeq" id="WP_150086259.1">
    <property type="nucleotide sequence ID" value="NZ_VWSF01000001.1"/>
</dbReference>
<dbReference type="EMBL" id="VWSF01000001">
    <property type="protein sequence ID" value="KAA5549264.1"/>
    <property type="molecule type" value="Genomic_DNA"/>
</dbReference>
<dbReference type="InterPro" id="IPR050563">
    <property type="entry name" value="4-hydroxybenzoyl-CoA_TE"/>
</dbReference>
<organism evidence="3 4">
    <name type="scientific">Adhaeribacter rhizoryzae</name>
    <dbReference type="NCBI Taxonomy" id="2607907"/>
    <lineage>
        <taxon>Bacteria</taxon>
        <taxon>Pseudomonadati</taxon>
        <taxon>Bacteroidota</taxon>
        <taxon>Cytophagia</taxon>
        <taxon>Cytophagales</taxon>
        <taxon>Hymenobacteraceae</taxon>
        <taxon>Adhaeribacter</taxon>
    </lineage>
</organism>
<proteinExistence type="inferred from homology"/>
<dbReference type="GO" id="GO:0047617">
    <property type="term" value="F:fatty acyl-CoA hydrolase activity"/>
    <property type="evidence" value="ECO:0007669"/>
    <property type="project" value="TreeGrafter"/>
</dbReference>
<dbReference type="CDD" id="cd00586">
    <property type="entry name" value="4HBT"/>
    <property type="match status" value="1"/>
</dbReference>
<comment type="caution">
    <text evidence="3">The sequence shown here is derived from an EMBL/GenBank/DDBJ whole genome shotgun (WGS) entry which is preliminary data.</text>
</comment>
<reference evidence="3 4" key="1">
    <citation type="submission" date="2019-09" db="EMBL/GenBank/DDBJ databases">
        <title>Genome sequence and assembly of Adhaeribacter sp.</title>
        <authorList>
            <person name="Chhetri G."/>
        </authorList>
    </citation>
    <scope>NUCLEOTIDE SEQUENCE [LARGE SCALE GENOMIC DNA]</scope>
    <source>
        <strain evidence="3 4">DK36</strain>
    </source>
</reference>
<dbReference type="Proteomes" id="UP000323426">
    <property type="component" value="Unassembled WGS sequence"/>
</dbReference>
<dbReference type="Gene3D" id="3.10.129.10">
    <property type="entry name" value="Hotdog Thioesterase"/>
    <property type="match status" value="1"/>
</dbReference>
<dbReference type="AlphaFoldDB" id="A0A5M6DP50"/>
<dbReference type="Pfam" id="PF13279">
    <property type="entry name" value="4HBT_2"/>
    <property type="match status" value="1"/>
</dbReference>
<evidence type="ECO:0000313" key="4">
    <source>
        <dbReference type="Proteomes" id="UP000323426"/>
    </source>
</evidence>
<dbReference type="SUPFAM" id="SSF54637">
    <property type="entry name" value="Thioesterase/thiol ester dehydrase-isomerase"/>
    <property type="match status" value="1"/>
</dbReference>
<comment type="similarity">
    <text evidence="1">Belongs to the 4-hydroxybenzoyl-CoA thioesterase family.</text>
</comment>
<dbReference type="PANTHER" id="PTHR31793:SF27">
    <property type="entry name" value="NOVEL THIOESTERASE SUPERFAMILY DOMAIN AND SAPOSIN A-TYPE DOMAIN CONTAINING PROTEIN (0610012H03RIK)"/>
    <property type="match status" value="1"/>
</dbReference>
<gene>
    <name evidence="3" type="ORF">F0145_01325</name>
</gene>
<dbReference type="PANTHER" id="PTHR31793">
    <property type="entry name" value="4-HYDROXYBENZOYL-COA THIOESTERASE FAMILY MEMBER"/>
    <property type="match status" value="1"/>
</dbReference>
<dbReference type="InterPro" id="IPR029069">
    <property type="entry name" value="HotDog_dom_sf"/>
</dbReference>
<keyword evidence="2" id="KW-0378">Hydrolase</keyword>
<keyword evidence="4" id="KW-1185">Reference proteome</keyword>
<evidence type="ECO:0000256" key="2">
    <source>
        <dbReference type="ARBA" id="ARBA00022801"/>
    </source>
</evidence>
<accession>A0A5M6DP50</accession>
<protein>
    <submittedName>
        <fullName evidence="3">Thioesterase</fullName>
    </submittedName>
</protein>
<evidence type="ECO:0000313" key="3">
    <source>
        <dbReference type="EMBL" id="KAA5549264.1"/>
    </source>
</evidence>
<evidence type="ECO:0000256" key="1">
    <source>
        <dbReference type="ARBA" id="ARBA00005953"/>
    </source>
</evidence>